<gene>
    <name evidence="1" type="ORF">UFOVP815_41</name>
</gene>
<protein>
    <submittedName>
        <fullName evidence="1">Uncharacterized protein</fullName>
    </submittedName>
</protein>
<accession>A0A6J5P848</accession>
<sequence>MNIIPAVNSTNIIRYADLFRLIMPDGTYYFATTPTAITIPSISATPFTALGQLVKVNSVQRDIKSTANETTVTMVGIDTAMLGIVLNAKIKGSQIDLWHAFFDSNNQLITATDDYWINNIGDAIPWTNNLGNVIPWTTSGLSTGVYKYFSGYVNSFTISEQWMEEIRSYVGVVTISAANFQLVLQNRTSGRYTNDNSWQSVTSGDTSMNRVPFITSINYAFGKTA</sequence>
<reference evidence="1" key="1">
    <citation type="submission" date="2020-04" db="EMBL/GenBank/DDBJ databases">
        <authorList>
            <person name="Chiriac C."/>
            <person name="Salcher M."/>
            <person name="Ghai R."/>
            <person name="Kavagutti S V."/>
        </authorList>
    </citation>
    <scope>NUCLEOTIDE SEQUENCE</scope>
</reference>
<proteinExistence type="predicted"/>
<organism evidence="1">
    <name type="scientific">uncultured Caudovirales phage</name>
    <dbReference type="NCBI Taxonomy" id="2100421"/>
    <lineage>
        <taxon>Viruses</taxon>
        <taxon>Duplodnaviria</taxon>
        <taxon>Heunggongvirae</taxon>
        <taxon>Uroviricota</taxon>
        <taxon>Caudoviricetes</taxon>
        <taxon>Peduoviridae</taxon>
        <taxon>Maltschvirus</taxon>
        <taxon>Maltschvirus maltsch</taxon>
    </lineage>
</organism>
<name>A0A6J5P848_9CAUD</name>
<evidence type="ECO:0000313" key="1">
    <source>
        <dbReference type="EMBL" id="CAB4165378.1"/>
    </source>
</evidence>
<dbReference type="EMBL" id="LR796769">
    <property type="protein sequence ID" value="CAB4165378.1"/>
    <property type="molecule type" value="Genomic_DNA"/>
</dbReference>